<dbReference type="Proteomes" id="UP000199226">
    <property type="component" value="Unassembled WGS sequence"/>
</dbReference>
<accession>A0A1G9NQ79</accession>
<evidence type="ECO:0000313" key="2">
    <source>
        <dbReference type="Proteomes" id="UP000199226"/>
    </source>
</evidence>
<protein>
    <recommendedName>
        <fullName evidence="3">Helix-turn-helix domain-containing protein</fullName>
    </recommendedName>
</protein>
<sequence>MKNIHLFKLAGYIQRITSDNRMNTSHLSIYMALLTCWQNQKYPGQFKISRKEVMRLSKIGAISTYHRCMKELIQFGYFKYEPEYDSYKGSKVSFIHKRLNL</sequence>
<dbReference type="EMBL" id="FNHH01000003">
    <property type="protein sequence ID" value="SDL88550.1"/>
    <property type="molecule type" value="Genomic_DNA"/>
</dbReference>
<gene>
    <name evidence="1" type="ORF">SAMN05421813_103131</name>
</gene>
<dbReference type="AlphaFoldDB" id="A0A1G9NQ79"/>
<dbReference type="STRING" id="990371.SAMN05421813_103131"/>
<name>A0A1G9NQ79_9SPHI</name>
<evidence type="ECO:0000313" key="1">
    <source>
        <dbReference type="EMBL" id="SDL88550.1"/>
    </source>
</evidence>
<organism evidence="1 2">
    <name type="scientific">Daejeonella rubra</name>
    <dbReference type="NCBI Taxonomy" id="990371"/>
    <lineage>
        <taxon>Bacteria</taxon>
        <taxon>Pseudomonadati</taxon>
        <taxon>Bacteroidota</taxon>
        <taxon>Sphingobacteriia</taxon>
        <taxon>Sphingobacteriales</taxon>
        <taxon>Sphingobacteriaceae</taxon>
        <taxon>Daejeonella</taxon>
    </lineage>
</organism>
<keyword evidence="2" id="KW-1185">Reference proteome</keyword>
<evidence type="ECO:0008006" key="3">
    <source>
        <dbReference type="Google" id="ProtNLM"/>
    </source>
</evidence>
<reference evidence="2" key="1">
    <citation type="submission" date="2016-10" db="EMBL/GenBank/DDBJ databases">
        <authorList>
            <person name="Varghese N."/>
            <person name="Submissions S."/>
        </authorList>
    </citation>
    <scope>NUCLEOTIDE SEQUENCE [LARGE SCALE GENOMIC DNA]</scope>
    <source>
        <strain evidence="2">DSM 24536</strain>
    </source>
</reference>
<proteinExistence type="predicted"/>